<dbReference type="Gene3D" id="3.10.10.10">
    <property type="entry name" value="HIV Type 1 Reverse Transcriptase, subunit A, domain 1"/>
    <property type="match status" value="1"/>
</dbReference>
<comment type="caution">
    <text evidence="1">The sequence shown here is derived from an EMBL/GenBank/DDBJ whole genome shotgun (WGS) entry which is preliminary data.</text>
</comment>
<keyword evidence="2" id="KW-1185">Reference proteome</keyword>
<reference evidence="1 2" key="1">
    <citation type="submission" date="2015-01" db="EMBL/GenBank/DDBJ databases">
        <title>Evolution of Trichinella species and genotypes.</title>
        <authorList>
            <person name="Korhonen P.K."/>
            <person name="Edoardo P."/>
            <person name="Giuseppe L.R."/>
            <person name="Gasser R.B."/>
        </authorList>
    </citation>
    <scope>NUCLEOTIDE SEQUENCE [LARGE SCALE GENOMIC DNA]</scope>
    <source>
        <strain evidence="1">ISS1980</strain>
    </source>
</reference>
<gene>
    <name evidence="1" type="ORF">T10_5473</name>
</gene>
<accession>A0A0V1N8H8</accession>
<evidence type="ECO:0000313" key="1">
    <source>
        <dbReference type="EMBL" id="KRZ80144.1"/>
    </source>
</evidence>
<evidence type="ECO:0000313" key="2">
    <source>
        <dbReference type="Proteomes" id="UP000054843"/>
    </source>
</evidence>
<dbReference type="EMBL" id="JYDO01000004">
    <property type="protein sequence ID" value="KRZ80144.1"/>
    <property type="molecule type" value="Genomic_DNA"/>
</dbReference>
<name>A0A0V1N8H8_9BILA</name>
<dbReference type="InterPro" id="IPR043502">
    <property type="entry name" value="DNA/RNA_pol_sf"/>
</dbReference>
<protein>
    <submittedName>
        <fullName evidence="1">Uncharacterized protein</fullName>
    </submittedName>
</protein>
<organism evidence="1 2">
    <name type="scientific">Trichinella papuae</name>
    <dbReference type="NCBI Taxonomy" id="268474"/>
    <lineage>
        <taxon>Eukaryota</taxon>
        <taxon>Metazoa</taxon>
        <taxon>Ecdysozoa</taxon>
        <taxon>Nematoda</taxon>
        <taxon>Enoplea</taxon>
        <taxon>Dorylaimia</taxon>
        <taxon>Trichinellida</taxon>
        <taxon>Trichinellidae</taxon>
        <taxon>Trichinella</taxon>
    </lineage>
</organism>
<proteinExistence type="predicted"/>
<sequence>MTRYSKLVLVRGVRLVVTRGVIEPFTGPWSLPVVLVRKKDGSPYLRRLSQTERCDADRRTP</sequence>
<dbReference type="Proteomes" id="UP000054843">
    <property type="component" value="Unassembled WGS sequence"/>
</dbReference>
<dbReference type="AlphaFoldDB" id="A0A0V1N8H8"/>
<dbReference type="SUPFAM" id="SSF56672">
    <property type="entry name" value="DNA/RNA polymerases"/>
    <property type="match status" value="1"/>
</dbReference>
<dbReference type="OrthoDB" id="5924478at2759"/>